<dbReference type="AlphaFoldDB" id="A0A5C6BXW7"/>
<dbReference type="OrthoDB" id="370799at2"/>
<dbReference type="Proteomes" id="UP000319908">
    <property type="component" value="Unassembled WGS sequence"/>
</dbReference>
<evidence type="ECO:0000313" key="2">
    <source>
        <dbReference type="Proteomes" id="UP000319908"/>
    </source>
</evidence>
<name>A0A5C6BXW7_9BACT</name>
<gene>
    <name evidence="1" type="ORF">Poly21_33010</name>
</gene>
<reference evidence="1 2" key="1">
    <citation type="journal article" date="2020" name="Antonie Van Leeuwenhoek">
        <title>Rhodopirellula heiligendammensis sp. nov., Rhodopirellula pilleata sp. nov., and Rhodopirellula solitaria sp. nov. isolated from natural or artificial marine surfaces in Northern Germany and California, USA, and emended description of the genus Rhodopirellula.</title>
        <authorList>
            <person name="Kallscheuer N."/>
            <person name="Wiegand S."/>
            <person name="Jogler M."/>
            <person name="Boedeker C."/>
            <person name="Peeters S.H."/>
            <person name="Rast P."/>
            <person name="Heuer A."/>
            <person name="Jetten M.S.M."/>
            <person name="Rohde M."/>
            <person name="Jogler C."/>
        </authorList>
    </citation>
    <scope>NUCLEOTIDE SEQUENCE [LARGE SCALE GENOMIC DNA]</scope>
    <source>
        <strain evidence="1 2">Poly21</strain>
    </source>
</reference>
<organism evidence="1 2">
    <name type="scientific">Allorhodopirellula heiligendammensis</name>
    <dbReference type="NCBI Taxonomy" id="2714739"/>
    <lineage>
        <taxon>Bacteria</taxon>
        <taxon>Pseudomonadati</taxon>
        <taxon>Planctomycetota</taxon>
        <taxon>Planctomycetia</taxon>
        <taxon>Pirellulales</taxon>
        <taxon>Pirellulaceae</taxon>
        <taxon>Allorhodopirellula</taxon>
    </lineage>
</organism>
<comment type="caution">
    <text evidence="1">The sequence shown here is derived from an EMBL/GenBank/DDBJ whole genome shotgun (WGS) entry which is preliminary data.</text>
</comment>
<proteinExistence type="predicted"/>
<sequence>MPSIDAFFAPTFDRLPSRLRDAITETPLPSLAAGPHVTALADVLQKPTTLQVSSGGEDDSPLPSLALSGLWLLAGDLDRSHTISQDDSSAAGSFWHGIMHRREGDYSNAGYWFRRVGSHPVVNDLAGRYADDYGDPYRFINAVETACKRRDADRMARLQQIQWTEWQLLLQDCMLA</sequence>
<dbReference type="EMBL" id="SJPU01000002">
    <property type="protein sequence ID" value="TWU16096.1"/>
    <property type="molecule type" value="Genomic_DNA"/>
</dbReference>
<evidence type="ECO:0000313" key="1">
    <source>
        <dbReference type="EMBL" id="TWU16096.1"/>
    </source>
</evidence>
<accession>A0A5C6BXW7</accession>
<keyword evidence="2" id="KW-1185">Reference proteome</keyword>
<protein>
    <submittedName>
        <fullName evidence="1">Uncharacterized protein</fullName>
    </submittedName>
</protein>
<dbReference type="RefSeq" id="WP_146407822.1">
    <property type="nucleotide sequence ID" value="NZ_SJPU01000002.1"/>
</dbReference>